<protein>
    <submittedName>
        <fullName evidence="1">Uncharacterized protein</fullName>
    </submittedName>
</protein>
<proteinExistence type="predicted"/>
<comment type="caution">
    <text evidence="1">The sequence shown here is derived from an EMBL/GenBank/DDBJ whole genome shotgun (WGS) entry which is preliminary data.</text>
</comment>
<gene>
    <name evidence="1" type="ORF">TKK_001746</name>
</gene>
<keyword evidence="2" id="KW-1185">Reference proteome</keyword>
<dbReference type="AlphaFoldDB" id="A0ABD2XM66"/>
<evidence type="ECO:0000313" key="2">
    <source>
        <dbReference type="Proteomes" id="UP001627154"/>
    </source>
</evidence>
<dbReference type="Proteomes" id="UP001627154">
    <property type="component" value="Unassembled WGS sequence"/>
</dbReference>
<evidence type="ECO:0000313" key="1">
    <source>
        <dbReference type="EMBL" id="KAL3406417.1"/>
    </source>
</evidence>
<reference evidence="1 2" key="1">
    <citation type="journal article" date="2024" name="bioRxiv">
        <title>A reference genome for Trichogramma kaykai: A tiny desert-dwelling parasitoid wasp with competing sex-ratio distorters.</title>
        <authorList>
            <person name="Culotta J."/>
            <person name="Lindsey A.R."/>
        </authorList>
    </citation>
    <scope>NUCLEOTIDE SEQUENCE [LARGE SCALE GENOMIC DNA]</scope>
    <source>
        <strain evidence="1 2">KSX58</strain>
    </source>
</reference>
<organism evidence="1 2">
    <name type="scientific">Trichogramma kaykai</name>
    <dbReference type="NCBI Taxonomy" id="54128"/>
    <lineage>
        <taxon>Eukaryota</taxon>
        <taxon>Metazoa</taxon>
        <taxon>Ecdysozoa</taxon>
        <taxon>Arthropoda</taxon>
        <taxon>Hexapoda</taxon>
        <taxon>Insecta</taxon>
        <taxon>Pterygota</taxon>
        <taxon>Neoptera</taxon>
        <taxon>Endopterygota</taxon>
        <taxon>Hymenoptera</taxon>
        <taxon>Apocrita</taxon>
        <taxon>Proctotrupomorpha</taxon>
        <taxon>Chalcidoidea</taxon>
        <taxon>Trichogrammatidae</taxon>
        <taxon>Trichogramma</taxon>
    </lineage>
</organism>
<accession>A0ABD2XM66</accession>
<name>A0ABD2XM66_9HYME</name>
<sequence>MSHFDMCGRLLTNSEWSSFWWELAWGSMELLKHGFMTSPVLYVGNNEEKMFRFELHKSLAVDAVNPQAGRPCVRLILSYLNRASLPCRTIARSLRVTARGKSSTSARTCFAPTFRRRIS</sequence>
<dbReference type="EMBL" id="JBJJXI010000019">
    <property type="protein sequence ID" value="KAL3406417.1"/>
    <property type="molecule type" value="Genomic_DNA"/>
</dbReference>